<organism evidence="1 2">
    <name type="scientific">Eumeta variegata</name>
    <name type="common">Bagworm moth</name>
    <name type="synonym">Eumeta japonica</name>
    <dbReference type="NCBI Taxonomy" id="151549"/>
    <lineage>
        <taxon>Eukaryota</taxon>
        <taxon>Metazoa</taxon>
        <taxon>Ecdysozoa</taxon>
        <taxon>Arthropoda</taxon>
        <taxon>Hexapoda</taxon>
        <taxon>Insecta</taxon>
        <taxon>Pterygota</taxon>
        <taxon>Neoptera</taxon>
        <taxon>Endopterygota</taxon>
        <taxon>Lepidoptera</taxon>
        <taxon>Glossata</taxon>
        <taxon>Ditrysia</taxon>
        <taxon>Tineoidea</taxon>
        <taxon>Psychidae</taxon>
        <taxon>Oiketicinae</taxon>
        <taxon>Eumeta</taxon>
    </lineage>
</organism>
<evidence type="ECO:0000313" key="1">
    <source>
        <dbReference type="EMBL" id="GBP05310.1"/>
    </source>
</evidence>
<evidence type="ECO:0000313" key="2">
    <source>
        <dbReference type="Proteomes" id="UP000299102"/>
    </source>
</evidence>
<accession>A0A4C1SVQ1</accession>
<proteinExistence type="predicted"/>
<comment type="caution">
    <text evidence="1">The sequence shown here is derived from an EMBL/GenBank/DDBJ whole genome shotgun (WGS) entry which is preliminary data.</text>
</comment>
<dbReference type="Proteomes" id="UP000299102">
    <property type="component" value="Unassembled WGS sequence"/>
</dbReference>
<reference evidence="1 2" key="1">
    <citation type="journal article" date="2019" name="Commun. Biol.">
        <title>The bagworm genome reveals a unique fibroin gene that provides high tensile strength.</title>
        <authorList>
            <person name="Kono N."/>
            <person name="Nakamura H."/>
            <person name="Ohtoshi R."/>
            <person name="Tomita M."/>
            <person name="Numata K."/>
            <person name="Arakawa K."/>
        </authorList>
    </citation>
    <scope>NUCLEOTIDE SEQUENCE [LARGE SCALE GENOMIC DNA]</scope>
</reference>
<keyword evidence="2" id="KW-1185">Reference proteome</keyword>
<protein>
    <submittedName>
        <fullName evidence="1">Uncharacterized protein</fullName>
    </submittedName>
</protein>
<gene>
    <name evidence="1" type="ORF">EVAR_68004_1</name>
</gene>
<dbReference type="AlphaFoldDB" id="A0A4C1SVQ1"/>
<dbReference type="EMBL" id="BGZK01003886">
    <property type="protein sequence ID" value="GBP05310.1"/>
    <property type="molecule type" value="Genomic_DNA"/>
</dbReference>
<sequence>MERQRVRLSKEERSTITELHNSGHNINYIANRLGSTVRYATKILIISLQATSTFPCVLGALGLTRPGILDPCPALNFDHNTSSHSDSDHALNSSFNLTFEFDLDFILDFDSALDFQFYFW</sequence>
<name>A0A4C1SVQ1_EUMVA</name>